<evidence type="ECO:0000313" key="3">
    <source>
        <dbReference type="RefSeq" id="XP_022296577.1"/>
    </source>
</evidence>
<gene>
    <name evidence="3" type="primary">LOC111106262</name>
</gene>
<proteinExistence type="predicted"/>
<dbReference type="GeneID" id="111106262"/>
<dbReference type="Proteomes" id="UP000694844">
    <property type="component" value="Chromosome 8"/>
</dbReference>
<protein>
    <submittedName>
        <fullName evidence="3">Uncharacterized protein LOC111106262</fullName>
    </submittedName>
</protein>
<keyword evidence="2" id="KW-1185">Reference proteome</keyword>
<dbReference type="SUPFAM" id="SSF56399">
    <property type="entry name" value="ADP-ribosylation"/>
    <property type="match status" value="1"/>
</dbReference>
<dbReference type="KEGG" id="cvn:111106262"/>
<dbReference type="RefSeq" id="XP_022296577.1">
    <property type="nucleotide sequence ID" value="XM_022440869.1"/>
</dbReference>
<dbReference type="AlphaFoldDB" id="A0A8B8AZI9"/>
<feature type="chain" id="PRO_5034794571" evidence="1">
    <location>
        <begin position="22"/>
        <end position="330"/>
    </location>
</feature>
<accession>A0A8B8AZI9</accession>
<evidence type="ECO:0000256" key="1">
    <source>
        <dbReference type="SAM" id="SignalP"/>
    </source>
</evidence>
<dbReference type="PROSITE" id="PS51996">
    <property type="entry name" value="TR_MART"/>
    <property type="match status" value="1"/>
</dbReference>
<organism evidence="2 3">
    <name type="scientific">Crassostrea virginica</name>
    <name type="common">Eastern oyster</name>
    <dbReference type="NCBI Taxonomy" id="6565"/>
    <lineage>
        <taxon>Eukaryota</taxon>
        <taxon>Metazoa</taxon>
        <taxon>Spiralia</taxon>
        <taxon>Lophotrochozoa</taxon>
        <taxon>Mollusca</taxon>
        <taxon>Bivalvia</taxon>
        <taxon>Autobranchia</taxon>
        <taxon>Pteriomorphia</taxon>
        <taxon>Ostreida</taxon>
        <taxon>Ostreoidea</taxon>
        <taxon>Ostreidae</taxon>
        <taxon>Crassostrea</taxon>
    </lineage>
</organism>
<keyword evidence="1" id="KW-0732">Signal</keyword>
<evidence type="ECO:0000313" key="2">
    <source>
        <dbReference type="Proteomes" id="UP000694844"/>
    </source>
</evidence>
<dbReference type="OrthoDB" id="6152863at2759"/>
<name>A0A8B8AZI9_CRAVI</name>
<feature type="signal peptide" evidence="1">
    <location>
        <begin position="1"/>
        <end position="21"/>
    </location>
</feature>
<sequence length="330" mass="37756">MVFRIQCICLFGLLLAVMVLALPPNYSLHNHEHKRIKRAAVETSSCKQDIEKNGMSLFNEGIYNLTLNNMTLEGDFFGSLKSVFDIIQNDRAVAKMRIEIGLKRSFMNSYDSLNTKAKNVNDLESALVYMYTEDYIYRYLNGVLRNHSCTYKKLEQKDRDMAAYATALLATLLYWKNLPAYSGTTFRVIEPVLNIKDELQKYEDLLNSSVVFPAFSSSSKCPLLSFVDSREFILLEIDNSQNSFWSPKDIADQSKYPDENELLYPSSAEFKVMSIPQKIDRRNKIYHKIHLKLEGNGDSVTDKTSPIRGSGYLQFIPLLFALINSKGHTV</sequence>
<dbReference type="Gene3D" id="3.90.176.10">
    <property type="entry name" value="Toxin ADP-ribosyltransferase, Chain A, domain 1"/>
    <property type="match status" value="1"/>
</dbReference>
<reference evidence="3" key="1">
    <citation type="submission" date="2025-08" db="UniProtKB">
        <authorList>
            <consortium name="RefSeq"/>
        </authorList>
    </citation>
    <scope>IDENTIFICATION</scope>
    <source>
        <tissue evidence="3">Whole sample</tissue>
    </source>
</reference>